<accession>A0A4R1BRZ6</accession>
<dbReference type="InterPro" id="IPR050922">
    <property type="entry name" value="LytR/CpsA/Psr_CW_biosynth"/>
</dbReference>
<evidence type="ECO:0000256" key="1">
    <source>
        <dbReference type="ARBA" id="ARBA00006068"/>
    </source>
</evidence>
<evidence type="ECO:0000313" key="5">
    <source>
        <dbReference type="EMBL" id="TCJ19995.1"/>
    </source>
</evidence>
<dbReference type="NCBIfam" id="TIGR00350">
    <property type="entry name" value="lytR_cpsA_psr"/>
    <property type="match status" value="1"/>
</dbReference>
<dbReference type="InterPro" id="IPR004474">
    <property type="entry name" value="LytR_CpsA_psr"/>
</dbReference>
<sequence>MRVYRAGHIPRTELRSPEERRPPSAPRRRRRWVPLALLALFALLVLYALFTLLGTQRVVLLGSDARPEDEASRSDTIMIAAVGTDNGAGMLSVPRDTLVEIPGHGQDKINAAFAYGGPELTVETLESFTGRSIGNYVVIRFEGVEEIVDAMGGITLDVQEPLNVDGVSLQPGLQTLNGEQALAYVRYRGGPTADIGRIERQQRFLQAAFSEVTSPANIPDLPGVIRATWNSIETNMNPVELAIFGVRLSLARGEMTAELYPGTPQYIDGISYWIPDTATGRQTVENTID</sequence>
<proteinExistence type="inferred from homology"/>
<keyword evidence="3" id="KW-1133">Transmembrane helix</keyword>
<dbReference type="Proteomes" id="UP000295244">
    <property type="component" value="Unassembled WGS sequence"/>
</dbReference>
<dbReference type="Pfam" id="PF03816">
    <property type="entry name" value="LytR_cpsA_psr"/>
    <property type="match status" value="1"/>
</dbReference>
<evidence type="ECO:0000259" key="4">
    <source>
        <dbReference type="Pfam" id="PF03816"/>
    </source>
</evidence>
<comment type="similarity">
    <text evidence="1">Belongs to the LytR/CpsA/Psr (LCP) family.</text>
</comment>
<feature type="domain" description="Cell envelope-related transcriptional attenuator" evidence="4">
    <location>
        <begin position="73"/>
        <end position="213"/>
    </location>
</feature>
<keyword evidence="6" id="KW-1185">Reference proteome</keyword>
<feature type="transmembrane region" description="Helical" evidence="3">
    <location>
        <begin position="32"/>
        <end position="53"/>
    </location>
</feature>
<evidence type="ECO:0000256" key="3">
    <source>
        <dbReference type="SAM" id="Phobius"/>
    </source>
</evidence>
<evidence type="ECO:0000256" key="2">
    <source>
        <dbReference type="SAM" id="MobiDB-lite"/>
    </source>
</evidence>
<organism evidence="5 6">
    <name type="scientific">Rubrobacter taiwanensis</name>
    <dbReference type="NCBI Taxonomy" id="185139"/>
    <lineage>
        <taxon>Bacteria</taxon>
        <taxon>Bacillati</taxon>
        <taxon>Actinomycetota</taxon>
        <taxon>Rubrobacteria</taxon>
        <taxon>Rubrobacterales</taxon>
        <taxon>Rubrobacteraceae</taxon>
        <taxon>Rubrobacter</taxon>
    </lineage>
</organism>
<gene>
    <name evidence="5" type="ORF">E0L93_03350</name>
</gene>
<feature type="compositionally biased region" description="Basic and acidic residues" evidence="2">
    <location>
        <begin position="10"/>
        <end position="22"/>
    </location>
</feature>
<dbReference type="RefSeq" id="WP_132688438.1">
    <property type="nucleotide sequence ID" value="NZ_SKBU01000006.1"/>
</dbReference>
<keyword evidence="3" id="KW-0472">Membrane</keyword>
<protein>
    <submittedName>
        <fullName evidence="5">LytR family transcriptional regulator</fullName>
    </submittedName>
</protein>
<name>A0A4R1BRZ6_9ACTN</name>
<dbReference type="PANTHER" id="PTHR33392">
    <property type="entry name" value="POLYISOPRENYL-TEICHOIC ACID--PEPTIDOGLYCAN TEICHOIC ACID TRANSFERASE TAGU"/>
    <property type="match status" value="1"/>
</dbReference>
<reference evidence="5 6" key="1">
    <citation type="submission" date="2019-03" db="EMBL/GenBank/DDBJ databases">
        <title>Whole genome sequence of a novel Rubrobacter taiwanensis strain, isolated from Yellowstone National Park.</title>
        <authorList>
            <person name="Freed S."/>
            <person name="Ramaley R.F."/>
            <person name="Kyndt J.A."/>
        </authorList>
    </citation>
    <scope>NUCLEOTIDE SEQUENCE [LARGE SCALE GENOMIC DNA]</scope>
    <source>
        <strain evidence="5 6">Yellowstone</strain>
    </source>
</reference>
<dbReference type="Gene3D" id="3.40.630.190">
    <property type="entry name" value="LCP protein"/>
    <property type="match status" value="1"/>
</dbReference>
<dbReference type="EMBL" id="SKBU01000006">
    <property type="protein sequence ID" value="TCJ19995.1"/>
    <property type="molecule type" value="Genomic_DNA"/>
</dbReference>
<dbReference type="OrthoDB" id="9782542at2"/>
<comment type="caution">
    <text evidence="5">The sequence shown here is derived from an EMBL/GenBank/DDBJ whole genome shotgun (WGS) entry which is preliminary data.</text>
</comment>
<feature type="region of interest" description="Disordered" evidence="2">
    <location>
        <begin position="1"/>
        <end position="26"/>
    </location>
</feature>
<evidence type="ECO:0000313" key="6">
    <source>
        <dbReference type="Proteomes" id="UP000295244"/>
    </source>
</evidence>
<keyword evidence="3" id="KW-0812">Transmembrane</keyword>
<dbReference type="AlphaFoldDB" id="A0A4R1BRZ6"/>
<dbReference type="PANTHER" id="PTHR33392:SF6">
    <property type="entry name" value="POLYISOPRENYL-TEICHOIC ACID--PEPTIDOGLYCAN TEICHOIC ACID TRANSFERASE TAGU"/>
    <property type="match status" value="1"/>
</dbReference>